<dbReference type="InParanoid" id="A0A5K4F7Q0"/>
<feature type="transmembrane region" description="Helical" evidence="1">
    <location>
        <begin position="6"/>
        <end position="26"/>
    </location>
</feature>
<dbReference type="WBParaSite" id="Smp_324020.1">
    <property type="protein sequence ID" value="Smp_324020.1"/>
    <property type="gene ID" value="Smp_324020"/>
</dbReference>
<evidence type="ECO:0000313" key="2">
    <source>
        <dbReference type="WBParaSite" id="Smp_324020.1"/>
    </source>
</evidence>
<accession>A0A5K4F7Q0</accession>
<dbReference type="AlphaFoldDB" id="A0A5K4F7Q0"/>
<reference evidence="2" key="1">
    <citation type="submission" date="2019-11" db="UniProtKB">
        <authorList>
            <consortium name="WormBaseParasite"/>
        </authorList>
    </citation>
    <scope>IDENTIFICATION</scope>
    <source>
        <strain evidence="2">Puerto Rican</strain>
    </source>
</reference>
<keyword evidence="1" id="KW-1133">Transmembrane helix</keyword>
<protein>
    <submittedName>
        <fullName evidence="2">Uncharacterized protein</fullName>
    </submittedName>
</protein>
<name>A0A5K4F7Q0_SCHMA</name>
<organism evidence="2">
    <name type="scientific">Schistosoma mansoni</name>
    <name type="common">Blood fluke</name>
    <dbReference type="NCBI Taxonomy" id="6183"/>
    <lineage>
        <taxon>Eukaryota</taxon>
        <taxon>Metazoa</taxon>
        <taxon>Spiralia</taxon>
        <taxon>Lophotrochozoa</taxon>
        <taxon>Platyhelminthes</taxon>
        <taxon>Trematoda</taxon>
        <taxon>Digenea</taxon>
        <taxon>Strigeidida</taxon>
        <taxon>Schistosomatoidea</taxon>
        <taxon>Schistosomatidae</taxon>
        <taxon>Schistosoma</taxon>
    </lineage>
</organism>
<proteinExistence type="predicted"/>
<keyword evidence="1" id="KW-0812">Transmembrane</keyword>
<sequence>MYAVQFSLRRCGYIVVSFTVFGTVILR</sequence>
<evidence type="ECO:0000256" key="1">
    <source>
        <dbReference type="SAM" id="Phobius"/>
    </source>
</evidence>
<keyword evidence="1" id="KW-0472">Membrane</keyword>